<accession>A0A0R3QFG9</accession>
<protein>
    <submittedName>
        <fullName evidence="3">Secreted protein</fullName>
    </submittedName>
</protein>
<dbReference type="WBParaSite" id="BTMF_0000511501-mRNA-1">
    <property type="protein sequence ID" value="BTMF_0000511501-mRNA-1"/>
    <property type="gene ID" value="BTMF_0000511501"/>
</dbReference>
<dbReference type="Proteomes" id="UP000280834">
    <property type="component" value="Unassembled WGS sequence"/>
</dbReference>
<gene>
    <name evidence="1" type="ORF">BTMF_LOCUS4398</name>
</gene>
<evidence type="ECO:0000313" key="2">
    <source>
        <dbReference type="Proteomes" id="UP000280834"/>
    </source>
</evidence>
<evidence type="ECO:0000313" key="3">
    <source>
        <dbReference type="WBParaSite" id="BTMF_0000511501-mRNA-1"/>
    </source>
</evidence>
<name>A0A0R3QFG9_9BILA</name>
<dbReference type="EMBL" id="UZAG01004331">
    <property type="protein sequence ID" value="VDO16692.1"/>
    <property type="molecule type" value="Genomic_DNA"/>
</dbReference>
<sequence length="97" mass="10825">MRSFFGFHVQMNTSLSCPFRYRTLSLLISYGRFSSCAVERIPLPLLTRGFKPSISIGVPLKSPLFAWAARNSAAAALALPINPFCDRSRDSLSRSRK</sequence>
<reference evidence="3" key="1">
    <citation type="submission" date="2017-02" db="UniProtKB">
        <authorList>
            <consortium name="WormBaseParasite"/>
        </authorList>
    </citation>
    <scope>IDENTIFICATION</scope>
</reference>
<dbReference type="AlphaFoldDB" id="A0A0R3QFG9"/>
<dbReference type="PROSITE" id="PS51257">
    <property type="entry name" value="PROKAR_LIPOPROTEIN"/>
    <property type="match status" value="1"/>
</dbReference>
<reference evidence="1 2" key="2">
    <citation type="submission" date="2018-11" db="EMBL/GenBank/DDBJ databases">
        <authorList>
            <consortium name="Pathogen Informatics"/>
        </authorList>
    </citation>
    <scope>NUCLEOTIDE SEQUENCE [LARGE SCALE GENOMIC DNA]</scope>
</reference>
<evidence type="ECO:0000313" key="1">
    <source>
        <dbReference type="EMBL" id="VDO16692.1"/>
    </source>
</evidence>
<organism evidence="3">
    <name type="scientific">Brugia timori</name>
    <dbReference type="NCBI Taxonomy" id="42155"/>
    <lineage>
        <taxon>Eukaryota</taxon>
        <taxon>Metazoa</taxon>
        <taxon>Ecdysozoa</taxon>
        <taxon>Nematoda</taxon>
        <taxon>Chromadorea</taxon>
        <taxon>Rhabditida</taxon>
        <taxon>Spirurina</taxon>
        <taxon>Spiruromorpha</taxon>
        <taxon>Filarioidea</taxon>
        <taxon>Onchocercidae</taxon>
        <taxon>Brugia</taxon>
    </lineage>
</organism>
<keyword evidence="2" id="KW-1185">Reference proteome</keyword>
<proteinExistence type="predicted"/>